<dbReference type="AlphaFoldDB" id="A0A1C0ADG7"/>
<dbReference type="Proteomes" id="UP000093514">
    <property type="component" value="Unassembled WGS sequence"/>
</dbReference>
<evidence type="ECO:0000313" key="1">
    <source>
        <dbReference type="EMBL" id="OCL28668.1"/>
    </source>
</evidence>
<reference evidence="2" key="1">
    <citation type="submission" date="2016-07" db="EMBL/GenBank/DDBJ databases">
        <authorList>
            <person name="Florea S."/>
            <person name="Webb J.S."/>
            <person name="Jaromczyk J."/>
            <person name="Schardl C.L."/>
        </authorList>
    </citation>
    <scope>NUCLEOTIDE SEQUENCE [LARGE SCALE GENOMIC DNA]</scope>
    <source>
        <strain evidence="2">Z6</strain>
    </source>
</reference>
<evidence type="ECO:0000313" key="2">
    <source>
        <dbReference type="Proteomes" id="UP000093514"/>
    </source>
</evidence>
<comment type="caution">
    <text evidence="1">The sequence shown here is derived from an EMBL/GenBank/DDBJ whole genome shotgun (WGS) entry which is preliminary data.</text>
</comment>
<keyword evidence="2" id="KW-1185">Reference proteome</keyword>
<sequence length="85" mass="9660">MGIARKFKPEIDSYFSVARPVLEEVDDIIDLAFNEFPNNQYLANANKISDKVISELEEAGYKIDNSARKKIENRAKAKIVRKSGK</sequence>
<organism evidence="1 2">
    <name type="scientific">Orenia metallireducens</name>
    <dbReference type="NCBI Taxonomy" id="1413210"/>
    <lineage>
        <taxon>Bacteria</taxon>
        <taxon>Bacillati</taxon>
        <taxon>Bacillota</taxon>
        <taxon>Clostridia</taxon>
        <taxon>Halanaerobiales</taxon>
        <taxon>Halobacteroidaceae</taxon>
        <taxon>Orenia</taxon>
    </lineage>
</organism>
<name>A0A1C0ADG7_9FIRM</name>
<proteinExistence type="predicted"/>
<gene>
    <name evidence="1" type="ORF">U472_00260</name>
</gene>
<protein>
    <submittedName>
        <fullName evidence="1">Uncharacterized protein</fullName>
    </submittedName>
</protein>
<dbReference type="EMBL" id="LWDV01000003">
    <property type="protein sequence ID" value="OCL28668.1"/>
    <property type="molecule type" value="Genomic_DNA"/>
</dbReference>
<reference evidence="1 2" key="2">
    <citation type="submission" date="2016-08" db="EMBL/GenBank/DDBJ databases">
        <title>Orenia metallireducens sp. nov. strain Z6, a Novel Metal-reducing Firmicute from the Deep Subsurface.</title>
        <authorList>
            <person name="Maxim B.I."/>
            <person name="Kenneth K."/>
            <person name="Flynn T.M."/>
            <person name="Oloughlin E.J."/>
            <person name="Locke R.A."/>
            <person name="Weber J.R."/>
            <person name="Egan S.M."/>
            <person name="Mackie R.I."/>
            <person name="Cann I.K."/>
        </authorList>
    </citation>
    <scope>NUCLEOTIDE SEQUENCE [LARGE SCALE GENOMIC DNA]</scope>
    <source>
        <strain evidence="1 2">Z6</strain>
    </source>
</reference>
<accession>A0A1C0ADG7</accession>